<reference evidence="2" key="1">
    <citation type="submission" date="2016-10" db="EMBL/GenBank/DDBJ databases">
        <authorList>
            <person name="Benchimol M."/>
            <person name="Almeida L.G."/>
            <person name="Vasconcelos A.T."/>
            <person name="Perreira-Neves A."/>
            <person name="Rosa I.A."/>
            <person name="Tasca T."/>
            <person name="Bogo M.R."/>
            <person name="de Souza W."/>
        </authorList>
    </citation>
    <scope>NUCLEOTIDE SEQUENCE [LARGE SCALE GENOMIC DNA]</scope>
    <source>
        <strain evidence="2">K</strain>
    </source>
</reference>
<feature type="compositionally biased region" description="Polar residues" evidence="1">
    <location>
        <begin position="17"/>
        <end position="30"/>
    </location>
</feature>
<proteinExistence type="predicted"/>
<dbReference type="RefSeq" id="XP_068353300.1">
    <property type="nucleotide sequence ID" value="XM_068508973.1"/>
</dbReference>
<comment type="caution">
    <text evidence="2">The sequence shown here is derived from an EMBL/GenBank/DDBJ whole genome shotgun (WGS) entry which is preliminary data.</text>
</comment>
<feature type="region of interest" description="Disordered" evidence="1">
    <location>
        <begin position="1"/>
        <end position="197"/>
    </location>
</feature>
<feature type="compositionally biased region" description="Polar residues" evidence="1">
    <location>
        <begin position="72"/>
        <end position="92"/>
    </location>
</feature>
<dbReference type="EMBL" id="MLAK01000969">
    <property type="protein sequence ID" value="OHT00164.1"/>
    <property type="molecule type" value="Genomic_DNA"/>
</dbReference>
<dbReference type="AlphaFoldDB" id="A0A1J4JRL4"/>
<feature type="compositionally biased region" description="Polar residues" evidence="1">
    <location>
        <begin position="145"/>
        <end position="154"/>
    </location>
</feature>
<protein>
    <submittedName>
        <fullName evidence="2">Uncharacterized protein</fullName>
    </submittedName>
</protein>
<sequence>MEDNVISVSESHKQRYQRSTQFQSETSQVLSHPPPLSNSHIQLPPPPPLQYLKQQKQNSQKDEIILTPPPNRSIQRPSPTQKSPQNLSHQVYQNQQQAAQLNPPPLPPPPSSPHQQSRKPPPPSILSTELFQHYQRKRQEFIYPSPQNTKQLAKSQPRHMMEGAHNGYFDDSQPLLPQQKQQQLYTYKSKPHYQPLP</sequence>
<evidence type="ECO:0000256" key="1">
    <source>
        <dbReference type="SAM" id="MobiDB-lite"/>
    </source>
</evidence>
<gene>
    <name evidence="2" type="ORF">TRFO_33242</name>
</gene>
<feature type="compositionally biased region" description="Pro residues" evidence="1">
    <location>
        <begin position="102"/>
        <end position="112"/>
    </location>
</feature>
<dbReference type="Proteomes" id="UP000179807">
    <property type="component" value="Unassembled WGS sequence"/>
</dbReference>
<feature type="compositionally biased region" description="Low complexity" evidence="1">
    <location>
        <begin position="173"/>
        <end position="184"/>
    </location>
</feature>
<evidence type="ECO:0000313" key="2">
    <source>
        <dbReference type="EMBL" id="OHT00164.1"/>
    </source>
</evidence>
<evidence type="ECO:0000313" key="3">
    <source>
        <dbReference type="Proteomes" id="UP000179807"/>
    </source>
</evidence>
<organism evidence="2 3">
    <name type="scientific">Tritrichomonas foetus</name>
    <dbReference type="NCBI Taxonomy" id="1144522"/>
    <lineage>
        <taxon>Eukaryota</taxon>
        <taxon>Metamonada</taxon>
        <taxon>Parabasalia</taxon>
        <taxon>Tritrichomonadida</taxon>
        <taxon>Tritrichomonadidae</taxon>
        <taxon>Tritrichomonas</taxon>
    </lineage>
</organism>
<accession>A0A1J4JRL4</accession>
<name>A0A1J4JRL4_9EUKA</name>
<dbReference type="VEuPathDB" id="TrichDB:TRFO_33242"/>
<dbReference type="GeneID" id="94843677"/>
<keyword evidence="3" id="KW-1185">Reference proteome</keyword>